<dbReference type="EMBL" id="JAIKTS010000002">
    <property type="protein sequence ID" value="MCL7714835.1"/>
    <property type="molecule type" value="Genomic_DNA"/>
</dbReference>
<sequence length="454" mass="48068">MTRPQQMPRKRTLRLGAGAGFARDRIEPAVDLAERGDLDYLVLECLAERTIAHAQQARSADPAKGFDPMFASRMRALLPVQQRKGFSIVTNMGAANPHAAGRLALAIADELGVTGLRVAVVEGDDVLEAVLASELDFIESGAPLRAVAASVISANAYLGAEGIRDALRGGANLVICGRVSDPALFLGPLVYEFGWSMTDWNKLGAGTLVGHMLECAGQVTGGYYADPGVKEVPALEDLGFPIGEVDASGALCISKLSGTGGVVSVATCKEQLIYEIHDPRRYLQPDVIADFSNVRIEQLGPDRVRLTGATGRERPAMLKVSVAYSEGFVGEGQISYAGTGAADRARLAGEVVKARLQRASITQSELKFDLIGIDALHEAIGQRPAPPYEARLRVAARTPCRESAEAIGREVEALYTNGPAGGGGVTVATREVIAVQSVLIPRQQVTTTVKALCR</sequence>
<dbReference type="PANTHER" id="PTHR47472:SF1">
    <property type="entry name" value="DUF1446-DOMAIN-CONTAINING PROTEIN"/>
    <property type="match status" value="1"/>
</dbReference>
<comment type="caution">
    <text evidence="2">The sequence shown here is derived from an EMBL/GenBank/DDBJ whole genome shotgun (WGS) entry which is preliminary data.</text>
</comment>
<dbReference type="PANTHER" id="PTHR47472">
    <property type="entry name" value="PROPIONYL-COA CARBOXYLASE"/>
    <property type="match status" value="1"/>
</dbReference>
<gene>
    <name evidence="2" type="ORF">K5L01_09285</name>
</gene>
<protein>
    <submittedName>
        <fullName evidence="2">DUF1446 domain-containing protein</fullName>
    </submittedName>
</protein>
<accession>A0ABT0SHN0</accession>
<dbReference type="InterPro" id="IPR010839">
    <property type="entry name" value="AtuA_N"/>
</dbReference>
<evidence type="ECO:0000313" key="3">
    <source>
        <dbReference type="Proteomes" id="UP001431235"/>
    </source>
</evidence>
<name>A0ABT0SHN0_9GAMM</name>
<evidence type="ECO:0000259" key="1">
    <source>
        <dbReference type="Pfam" id="PF07287"/>
    </source>
</evidence>
<dbReference type="Pfam" id="PF07287">
    <property type="entry name" value="AtuA"/>
    <property type="match status" value="1"/>
</dbReference>
<reference evidence="2 3" key="1">
    <citation type="submission" date="2021-08" db="EMBL/GenBank/DDBJ databases">
        <title>Novel members of of the genus Stenotrophomonas from differernt environment.</title>
        <authorList>
            <person name="Deng Y."/>
        </authorList>
    </citation>
    <scope>NUCLEOTIDE SEQUENCE [LARGE SCALE GENOMIC DNA]</scope>
    <source>
        <strain evidence="2 3">CPCC 101365</strain>
    </source>
</reference>
<evidence type="ECO:0000313" key="2">
    <source>
        <dbReference type="EMBL" id="MCL7714835.1"/>
    </source>
</evidence>
<dbReference type="RefSeq" id="WP_250064102.1">
    <property type="nucleotide sequence ID" value="NZ_JAIKTS010000002.1"/>
</dbReference>
<proteinExistence type="predicted"/>
<dbReference type="Proteomes" id="UP001431235">
    <property type="component" value="Unassembled WGS sequence"/>
</dbReference>
<organism evidence="2 3">
    <name type="scientific">Stenotrophomonas mori</name>
    <dbReference type="NCBI Taxonomy" id="2871096"/>
    <lineage>
        <taxon>Bacteria</taxon>
        <taxon>Pseudomonadati</taxon>
        <taxon>Pseudomonadota</taxon>
        <taxon>Gammaproteobacteria</taxon>
        <taxon>Lysobacterales</taxon>
        <taxon>Lysobacteraceae</taxon>
        <taxon>Stenotrophomonas</taxon>
    </lineage>
</organism>
<keyword evidence="3" id="KW-1185">Reference proteome</keyword>
<feature type="domain" description="Acyclic terpene utilisation N-terminal" evidence="1">
    <location>
        <begin position="13"/>
        <end position="450"/>
    </location>
</feature>